<evidence type="ECO:0000313" key="8">
    <source>
        <dbReference type="Proteomes" id="UP000253426"/>
    </source>
</evidence>
<dbReference type="Pfam" id="PF23500">
    <property type="entry name" value="DUF7133"/>
    <property type="match status" value="1"/>
</dbReference>
<dbReference type="NCBIfam" id="TIGR02603">
    <property type="entry name" value="CxxCH_TIGR02603"/>
    <property type="match status" value="1"/>
</dbReference>
<dbReference type="GO" id="GO:0046872">
    <property type="term" value="F:metal ion binding"/>
    <property type="evidence" value="ECO:0007669"/>
    <property type="project" value="UniProtKB-KW"/>
</dbReference>
<dbReference type="InterPro" id="IPR013428">
    <property type="entry name" value="Membrane-bound_put_N"/>
</dbReference>
<dbReference type="PROSITE" id="PS51007">
    <property type="entry name" value="CYTC"/>
    <property type="match status" value="1"/>
</dbReference>
<feature type="domain" description="Cytochrome c" evidence="6">
    <location>
        <begin position="902"/>
        <end position="1034"/>
    </location>
</feature>
<name>A0A366HVG7_9BACT</name>
<dbReference type="OrthoDB" id="175027at2"/>
<dbReference type="InterPro" id="IPR013427">
    <property type="entry name" value="Haem-bd_dom_put"/>
</dbReference>
<dbReference type="Proteomes" id="UP000253426">
    <property type="component" value="Unassembled WGS sequence"/>
</dbReference>
<dbReference type="InterPro" id="IPR009056">
    <property type="entry name" value="Cyt_c-like_dom"/>
</dbReference>
<dbReference type="PANTHER" id="PTHR33546:SF1">
    <property type="entry name" value="LARGE, MULTIFUNCTIONAL SECRETED PROTEIN"/>
    <property type="match status" value="1"/>
</dbReference>
<dbReference type="SUPFAM" id="SSF50952">
    <property type="entry name" value="Soluble quinoprotein glucose dehydrogenase"/>
    <property type="match status" value="1"/>
</dbReference>
<evidence type="ECO:0000256" key="3">
    <source>
        <dbReference type="ARBA" id="ARBA00023004"/>
    </source>
</evidence>
<dbReference type="Gene3D" id="1.10.760.10">
    <property type="entry name" value="Cytochrome c-like domain"/>
    <property type="match status" value="1"/>
</dbReference>
<comment type="caution">
    <text evidence="7">The sequence shown here is derived from an EMBL/GenBank/DDBJ whole genome shotgun (WGS) entry which is preliminary data.</text>
</comment>
<evidence type="ECO:0000259" key="6">
    <source>
        <dbReference type="PROSITE" id="PS51007"/>
    </source>
</evidence>
<evidence type="ECO:0000256" key="2">
    <source>
        <dbReference type="ARBA" id="ARBA00022723"/>
    </source>
</evidence>
<evidence type="ECO:0000256" key="1">
    <source>
        <dbReference type="ARBA" id="ARBA00022617"/>
    </source>
</evidence>
<keyword evidence="5" id="KW-0732">Signal</keyword>
<dbReference type="InterPro" id="IPR011042">
    <property type="entry name" value="6-blade_b-propeller_TolB-like"/>
</dbReference>
<gene>
    <name evidence="7" type="ORF">DES53_101351</name>
</gene>
<dbReference type="EMBL" id="QNRR01000001">
    <property type="protein sequence ID" value="RBP47554.1"/>
    <property type="molecule type" value="Genomic_DNA"/>
</dbReference>
<reference evidence="7 8" key="1">
    <citation type="submission" date="2018-06" db="EMBL/GenBank/DDBJ databases">
        <title>Genomic Encyclopedia of Type Strains, Phase IV (KMG-IV): sequencing the most valuable type-strain genomes for metagenomic binning, comparative biology and taxonomic classification.</title>
        <authorList>
            <person name="Goeker M."/>
        </authorList>
    </citation>
    <scope>NUCLEOTIDE SEQUENCE [LARGE SCALE GENOMIC DNA]</scope>
    <source>
        <strain evidence="7 8">DSM 25532</strain>
    </source>
</reference>
<feature type="signal peptide" evidence="5">
    <location>
        <begin position="1"/>
        <end position="27"/>
    </location>
</feature>
<sequence length="1045" mass="116819">MLRRSALPGISTAAALALSCAAPTLRADFPTPTDNQAMTIPYAKAEESLSKMQLPPGFKATVFAAEPDVMQPIAMTWDQKGRLWIAENYTYSDSKERFDMKLRDRILIFEDKNNDGRYDERKIFWDEAQMLTSIERGYGGVYAMCPPHLLWIPDKDGDDVPDGPPQVLLDGFETKADSRHTFANGLKWGPDGWLYGRIGISSTSWIDVPGTPKENRLPTAGGIWRYHPVRKIYEPYCHGTTNPWGMDWDENGEMFFINTVIGHFWHGMRGAFLKRMHGEPPYEHVYGLIDQHADHYHWDTGKSWTDSRNASGNKHDELGGGHAHVGMMIYQGTNWPKEYRGKVFTLNLHGRRANVERIEKQGSGYVAKHEPDMFKTADPWFRGIEIQYGPDGGVYMLDWSDIGECHENDGVHRNSGRIYKITYGDAVKPKEADLTKLSDEELVKLQLSDNEWLVRMARWELRERAIKGGNLTATIKQLLAMHDGASDTRTKLRSVWTAGYIFDASSKEVMSATMADLKSHLDQWLASKDDALKSSAIHLVYTYNKKMAGAMPPNASEKDKANMEKYFEELADTAVTHIAASTPRQRLAWAETLSVWNDAQKLKLASALVAYGEDAKDHNLPLMYWFGIRDLPATDLVNLAKGCRIPLVTELIARRTAEDMETNPAALNTLLVFAKDQEGRNMLDTTDAILRGLTTGFTGWRKAQKPEAWDKFSARVASLKCDTFDQKLRDLNVLFGDGRALDEVKRIVKDGNADVNARMAALKTLIDAKDADLRKTCESLLDVRSLNTVAARGLAAFDDPAIGELLVKNYRKFYPAERPAVLDTLVSRPAFAAALLNALAAGRIERADVTAMQARQIRGFNDEALTKKLAEAWGEQRESSEDKKKLIADLKTRLTKDALAKADVNAGRLVFNNVCAACHTLYGQGNHIGPDLTGSGRHDLSYLLDNIVDPSAMVAADYRMTVMTLKDGRILSGNVAAKTQRTVTLKMVGQETTVERTEIAKQEEFPMSLMPEGLLLTLNEQQQRDLVAYLQTYAQVPLPAASAAK</sequence>
<feature type="chain" id="PRO_5016678019" evidence="5">
    <location>
        <begin position="28"/>
        <end position="1045"/>
    </location>
</feature>
<dbReference type="InterPro" id="IPR055557">
    <property type="entry name" value="DUF7133"/>
</dbReference>
<dbReference type="GO" id="GO:0009055">
    <property type="term" value="F:electron transfer activity"/>
    <property type="evidence" value="ECO:0007669"/>
    <property type="project" value="InterPro"/>
</dbReference>
<dbReference type="InterPro" id="IPR036909">
    <property type="entry name" value="Cyt_c-like_dom_sf"/>
</dbReference>
<dbReference type="AlphaFoldDB" id="A0A366HVG7"/>
<dbReference type="RefSeq" id="WP_113956481.1">
    <property type="nucleotide sequence ID" value="NZ_QNRR01000001.1"/>
</dbReference>
<keyword evidence="3 4" id="KW-0408">Iron</keyword>
<organism evidence="7 8">
    <name type="scientific">Roseimicrobium gellanilyticum</name>
    <dbReference type="NCBI Taxonomy" id="748857"/>
    <lineage>
        <taxon>Bacteria</taxon>
        <taxon>Pseudomonadati</taxon>
        <taxon>Verrucomicrobiota</taxon>
        <taxon>Verrucomicrobiia</taxon>
        <taxon>Verrucomicrobiales</taxon>
        <taxon>Verrucomicrobiaceae</taxon>
        <taxon>Roseimicrobium</taxon>
    </lineage>
</organism>
<dbReference type="NCBIfam" id="TIGR02604">
    <property type="entry name" value="Piru_Ver_Nterm"/>
    <property type="match status" value="1"/>
</dbReference>
<evidence type="ECO:0000256" key="4">
    <source>
        <dbReference type="PROSITE-ProRule" id="PRU00433"/>
    </source>
</evidence>
<dbReference type="PROSITE" id="PS51257">
    <property type="entry name" value="PROKAR_LIPOPROTEIN"/>
    <property type="match status" value="1"/>
</dbReference>
<evidence type="ECO:0000313" key="7">
    <source>
        <dbReference type="EMBL" id="RBP47554.1"/>
    </source>
</evidence>
<keyword evidence="1 4" id="KW-0349">Heme</keyword>
<keyword evidence="8" id="KW-1185">Reference proteome</keyword>
<keyword evidence="2 4" id="KW-0479">Metal-binding</keyword>
<dbReference type="PANTHER" id="PTHR33546">
    <property type="entry name" value="LARGE, MULTIFUNCTIONAL SECRETED PROTEIN-RELATED"/>
    <property type="match status" value="1"/>
</dbReference>
<dbReference type="InterPro" id="IPR011041">
    <property type="entry name" value="Quinoprot_gluc/sorb_DH_b-prop"/>
</dbReference>
<evidence type="ECO:0000256" key="5">
    <source>
        <dbReference type="SAM" id="SignalP"/>
    </source>
</evidence>
<accession>A0A366HVG7</accession>
<dbReference type="SUPFAM" id="SSF46626">
    <property type="entry name" value="Cytochrome c"/>
    <property type="match status" value="1"/>
</dbReference>
<dbReference type="Pfam" id="PF00034">
    <property type="entry name" value="Cytochrom_C"/>
    <property type="match status" value="1"/>
</dbReference>
<dbReference type="GO" id="GO:0020037">
    <property type="term" value="F:heme binding"/>
    <property type="evidence" value="ECO:0007669"/>
    <property type="project" value="InterPro"/>
</dbReference>
<proteinExistence type="predicted"/>
<protein>
    <submittedName>
        <fullName evidence="7">Putative membrane-bound dehydrogenase-like protein</fullName>
    </submittedName>
</protein>
<dbReference type="Gene3D" id="2.120.10.30">
    <property type="entry name" value="TolB, C-terminal domain"/>
    <property type="match status" value="1"/>
</dbReference>